<keyword evidence="1" id="KW-0472">Membrane</keyword>
<comment type="caution">
    <text evidence="2">The sequence shown here is derived from an EMBL/GenBank/DDBJ whole genome shotgun (WGS) entry which is preliminary data.</text>
</comment>
<sequence>MEQVKPWYQSKTVWGGLIAVAASVLHATGTTLSPEMQGELTDVAVNFTGAVGGLIAIYGRLRAEHTIT</sequence>
<protein>
    <recommendedName>
        <fullName evidence="4">Holin</fullName>
    </recommendedName>
</protein>
<keyword evidence="1" id="KW-0812">Transmembrane</keyword>
<keyword evidence="3" id="KW-1185">Reference proteome</keyword>
<dbReference type="Proteomes" id="UP001169006">
    <property type="component" value="Unassembled WGS sequence"/>
</dbReference>
<dbReference type="EMBL" id="JAUKWQ010000001">
    <property type="protein sequence ID" value="MDO1581573.1"/>
    <property type="molecule type" value="Genomic_DNA"/>
</dbReference>
<dbReference type="RefSeq" id="WP_302075675.1">
    <property type="nucleotide sequence ID" value="NZ_JAUKWQ010000001.1"/>
</dbReference>
<evidence type="ECO:0000313" key="2">
    <source>
        <dbReference type="EMBL" id="MDO1581573.1"/>
    </source>
</evidence>
<gene>
    <name evidence="2" type="ORF">Q2T52_05625</name>
</gene>
<reference evidence="2" key="1">
    <citation type="journal article" date="2015" name="Int. J. Syst. Evol. Microbiol.">
        <title>Rhizobium oryzicola sp. nov., potential plant-growth-promoting endophytic bacteria isolated from rice roots.</title>
        <authorList>
            <person name="Zhang X.X."/>
            <person name="Gao J.S."/>
            <person name="Cao Y.H."/>
            <person name="Sheirdil R.A."/>
            <person name="Wang X.C."/>
            <person name="Zhang L."/>
        </authorList>
    </citation>
    <scope>NUCLEOTIDE SEQUENCE</scope>
    <source>
        <strain evidence="2">05753</strain>
    </source>
</reference>
<feature type="transmembrane region" description="Helical" evidence="1">
    <location>
        <begin position="43"/>
        <end position="61"/>
    </location>
</feature>
<evidence type="ECO:0000256" key="1">
    <source>
        <dbReference type="SAM" id="Phobius"/>
    </source>
</evidence>
<evidence type="ECO:0008006" key="4">
    <source>
        <dbReference type="Google" id="ProtNLM"/>
    </source>
</evidence>
<organism evidence="2 3">
    <name type="scientific">Rhizobium oryzicola</name>
    <dbReference type="NCBI Taxonomy" id="1232668"/>
    <lineage>
        <taxon>Bacteria</taxon>
        <taxon>Pseudomonadati</taxon>
        <taxon>Pseudomonadota</taxon>
        <taxon>Alphaproteobacteria</taxon>
        <taxon>Hyphomicrobiales</taxon>
        <taxon>Rhizobiaceae</taxon>
        <taxon>Rhizobium/Agrobacterium group</taxon>
        <taxon>Rhizobium</taxon>
    </lineage>
</organism>
<evidence type="ECO:0000313" key="3">
    <source>
        <dbReference type="Proteomes" id="UP001169006"/>
    </source>
</evidence>
<keyword evidence="1" id="KW-1133">Transmembrane helix</keyword>
<reference evidence="2" key="2">
    <citation type="submission" date="2023-07" db="EMBL/GenBank/DDBJ databases">
        <authorList>
            <person name="Sun H."/>
        </authorList>
    </citation>
    <scope>NUCLEOTIDE SEQUENCE</scope>
    <source>
        <strain evidence="2">05753</strain>
    </source>
</reference>
<accession>A0ABT8SUJ3</accession>
<name>A0ABT8SUJ3_9HYPH</name>
<proteinExistence type="predicted"/>